<reference evidence="7" key="1">
    <citation type="submission" date="2017-05" db="EMBL/GenBank/DDBJ databases">
        <authorList>
            <person name="Varghese N."/>
            <person name="Submissions S."/>
        </authorList>
    </citation>
    <scope>NUCLEOTIDE SEQUENCE</scope>
    <source>
        <strain evidence="7">DSM 45262</strain>
    </source>
</reference>
<evidence type="ECO:0000256" key="1">
    <source>
        <dbReference type="ARBA" id="ARBA00004651"/>
    </source>
</evidence>
<evidence type="ECO:0000313" key="8">
    <source>
        <dbReference type="Proteomes" id="UP001157946"/>
    </source>
</evidence>
<dbReference type="AlphaFoldDB" id="A0AA46AGB5"/>
<keyword evidence="2" id="KW-1003">Cell membrane</keyword>
<dbReference type="EMBL" id="FXTU01000005">
    <property type="protein sequence ID" value="SMP26499.1"/>
    <property type="molecule type" value="Genomic_DNA"/>
</dbReference>
<accession>A0AA46AGB5</accession>
<feature type="transmembrane region" description="Helical" evidence="6">
    <location>
        <begin position="101"/>
        <end position="119"/>
    </location>
</feature>
<dbReference type="RefSeq" id="WP_022737381.1">
    <property type="nucleotide sequence ID" value="NZ_FXTU01000005.1"/>
</dbReference>
<name>A0AA46AGB5_9BACL</name>
<dbReference type="Proteomes" id="UP001157946">
    <property type="component" value="Unassembled WGS sequence"/>
</dbReference>
<feature type="transmembrane region" description="Helical" evidence="6">
    <location>
        <begin position="77"/>
        <end position="95"/>
    </location>
</feature>
<proteinExistence type="predicted"/>
<evidence type="ECO:0000256" key="6">
    <source>
        <dbReference type="SAM" id="Phobius"/>
    </source>
</evidence>
<gene>
    <name evidence="7" type="ORF">SAMN06265361_105153</name>
</gene>
<dbReference type="Pfam" id="PF03899">
    <property type="entry name" value="ATP-synt_I"/>
    <property type="match status" value="1"/>
</dbReference>
<feature type="transmembrane region" description="Helical" evidence="6">
    <location>
        <begin position="12"/>
        <end position="28"/>
    </location>
</feature>
<evidence type="ECO:0000313" key="7">
    <source>
        <dbReference type="EMBL" id="SMP26499.1"/>
    </source>
</evidence>
<comment type="subcellular location">
    <subcellularLocation>
        <location evidence="1">Cell membrane</location>
        <topology evidence="1">Multi-pass membrane protein</topology>
    </subcellularLocation>
</comment>
<protein>
    <submittedName>
        <fullName evidence="7">ATP synthase I chain</fullName>
    </submittedName>
</protein>
<keyword evidence="3 6" id="KW-0812">Transmembrane</keyword>
<dbReference type="PANTHER" id="PTHR40035:SF1">
    <property type="entry name" value="ATP SYNTHASE PROTEIN I"/>
    <property type="match status" value="1"/>
</dbReference>
<evidence type="ECO:0000256" key="4">
    <source>
        <dbReference type="ARBA" id="ARBA00022989"/>
    </source>
</evidence>
<feature type="transmembrane region" description="Helical" evidence="6">
    <location>
        <begin position="34"/>
        <end position="53"/>
    </location>
</feature>
<dbReference type="InterPro" id="IPR005598">
    <property type="entry name" value="ATP_synth_I"/>
</dbReference>
<evidence type="ECO:0000256" key="5">
    <source>
        <dbReference type="ARBA" id="ARBA00023136"/>
    </source>
</evidence>
<evidence type="ECO:0000256" key="2">
    <source>
        <dbReference type="ARBA" id="ARBA00022475"/>
    </source>
</evidence>
<keyword evidence="5 6" id="KW-0472">Membrane</keyword>
<keyword evidence="8" id="KW-1185">Reference proteome</keyword>
<dbReference type="PANTHER" id="PTHR40035">
    <property type="entry name" value="ATP SYNTHASE PROTEIN I"/>
    <property type="match status" value="1"/>
</dbReference>
<dbReference type="GO" id="GO:0005886">
    <property type="term" value="C:plasma membrane"/>
    <property type="evidence" value="ECO:0007669"/>
    <property type="project" value="UniProtKB-SubCell"/>
</dbReference>
<comment type="caution">
    <text evidence="7">The sequence shown here is derived from an EMBL/GenBank/DDBJ whole genome shotgun (WGS) entry which is preliminary data.</text>
</comment>
<evidence type="ECO:0000256" key="3">
    <source>
        <dbReference type="ARBA" id="ARBA00022692"/>
    </source>
</evidence>
<organism evidence="7 8">
    <name type="scientific">Laceyella tengchongensis</name>
    <dbReference type="NCBI Taxonomy" id="574699"/>
    <lineage>
        <taxon>Bacteria</taxon>
        <taxon>Bacillati</taxon>
        <taxon>Bacillota</taxon>
        <taxon>Bacilli</taxon>
        <taxon>Bacillales</taxon>
        <taxon>Thermoactinomycetaceae</taxon>
        <taxon>Laceyella</taxon>
    </lineage>
</organism>
<keyword evidence="4 6" id="KW-1133">Transmembrane helix</keyword>
<dbReference type="InterPro" id="IPR039072">
    <property type="entry name" value="ATP_synth_I_Bacilli"/>
</dbReference>
<sequence length="131" mass="14702">MDPLHTIRRRVVILTAGFLALLLVLWLLTPYKKMVAGAGLGLLVSLYNVLYMARKVRLAGETTLATGSTRHRGTGMINRYLMVALAILVAFKYPMHFDVRTIVVGLPICYILIIVLEFWEVRKLRTTSGKG</sequence>